<dbReference type="GeneID" id="54415157"/>
<evidence type="ECO:0000313" key="3">
    <source>
        <dbReference type="EMBL" id="KAF1814848.1"/>
    </source>
</evidence>
<feature type="compositionally biased region" description="Basic and acidic residues" evidence="1">
    <location>
        <begin position="233"/>
        <end position="244"/>
    </location>
</feature>
<keyword evidence="2" id="KW-1133">Transmembrane helix</keyword>
<keyword evidence="4" id="KW-1185">Reference proteome</keyword>
<reference evidence="5" key="3">
    <citation type="submission" date="2025-04" db="UniProtKB">
        <authorList>
            <consortium name="RefSeq"/>
        </authorList>
    </citation>
    <scope>IDENTIFICATION</scope>
    <source>
        <strain evidence="5">CBS 781.70</strain>
    </source>
</reference>
<dbReference type="Proteomes" id="UP000504638">
    <property type="component" value="Unplaced"/>
</dbReference>
<dbReference type="OrthoDB" id="5414285at2759"/>
<proteinExistence type="predicted"/>
<dbReference type="EMBL" id="ML975152">
    <property type="protein sequence ID" value="KAF1814848.1"/>
    <property type="molecule type" value="Genomic_DNA"/>
</dbReference>
<evidence type="ECO:0000313" key="4">
    <source>
        <dbReference type="Proteomes" id="UP000504638"/>
    </source>
</evidence>
<organism evidence="3">
    <name type="scientific">Eremomyces bilateralis CBS 781.70</name>
    <dbReference type="NCBI Taxonomy" id="1392243"/>
    <lineage>
        <taxon>Eukaryota</taxon>
        <taxon>Fungi</taxon>
        <taxon>Dikarya</taxon>
        <taxon>Ascomycota</taxon>
        <taxon>Pezizomycotina</taxon>
        <taxon>Dothideomycetes</taxon>
        <taxon>Dothideomycetes incertae sedis</taxon>
        <taxon>Eremomycetales</taxon>
        <taxon>Eremomycetaceae</taxon>
        <taxon>Eremomyces</taxon>
    </lineage>
</organism>
<feature type="compositionally biased region" description="Basic and acidic residues" evidence="1">
    <location>
        <begin position="164"/>
        <end position="176"/>
    </location>
</feature>
<protein>
    <submittedName>
        <fullName evidence="3 5">Uncharacterized protein</fullName>
    </submittedName>
</protein>
<name>A0A6G1G9U2_9PEZI</name>
<dbReference type="AlphaFoldDB" id="A0A6G1G9U2"/>
<sequence>MAPYPLDTETNPSRDKPDDNDNDNDNHHDGIPGWAIFLIIVILVAILASAAWFLWVRLRARRNASSLPAPARGGILGWLRSRLNSAKNRRSAPGAYEPSGYGGRSGHAMDHDEAWDARVGHEADAYGPAGYYEEQELGLHPYRGRTEYEGGGGAPAAGLTVGVDRGRSTSRQRDAEDGYDEGVTRGGVAPLDRDPFSDEAEQSSLRGVSPKPIDTDKAQKSKADGGASTDNSPTERRSMFRENM</sequence>
<keyword evidence="2" id="KW-0812">Transmembrane</keyword>
<reference evidence="3 5" key="1">
    <citation type="submission" date="2020-01" db="EMBL/GenBank/DDBJ databases">
        <authorList>
            <consortium name="DOE Joint Genome Institute"/>
            <person name="Haridas S."/>
            <person name="Albert R."/>
            <person name="Binder M."/>
            <person name="Bloem J."/>
            <person name="Labutti K."/>
            <person name="Salamov A."/>
            <person name="Andreopoulos B."/>
            <person name="Baker S.E."/>
            <person name="Barry K."/>
            <person name="Bills G."/>
            <person name="Bluhm B.H."/>
            <person name="Cannon C."/>
            <person name="Castanera R."/>
            <person name="Culley D.E."/>
            <person name="Daum C."/>
            <person name="Ezra D."/>
            <person name="Gonzalez J.B."/>
            <person name="Henrissat B."/>
            <person name="Kuo A."/>
            <person name="Liang C."/>
            <person name="Lipzen A."/>
            <person name="Lutzoni F."/>
            <person name="Magnuson J."/>
            <person name="Mondo S."/>
            <person name="Nolan M."/>
            <person name="Ohm R."/>
            <person name="Pangilinan J."/>
            <person name="Park H.-J."/>
            <person name="Ramirez L."/>
            <person name="Alfaro M."/>
            <person name="Sun H."/>
            <person name="Tritt A."/>
            <person name="Yoshinaga Y."/>
            <person name="Zwiers L.-H."/>
            <person name="Turgeon B.G."/>
            <person name="Goodwin S.B."/>
            <person name="Spatafora J.W."/>
            <person name="Crous P.W."/>
            <person name="Grigoriev I.V."/>
        </authorList>
    </citation>
    <scope>NUCLEOTIDE SEQUENCE</scope>
    <source>
        <strain evidence="3 5">CBS 781.70</strain>
    </source>
</reference>
<reference evidence="5" key="2">
    <citation type="submission" date="2020-04" db="EMBL/GenBank/DDBJ databases">
        <authorList>
            <consortium name="NCBI Genome Project"/>
        </authorList>
    </citation>
    <scope>NUCLEOTIDE SEQUENCE</scope>
    <source>
        <strain evidence="5">CBS 781.70</strain>
    </source>
</reference>
<feature type="region of interest" description="Disordered" evidence="1">
    <location>
        <begin position="1"/>
        <end position="26"/>
    </location>
</feature>
<feature type="region of interest" description="Disordered" evidence="1">
    <location>
        <begin position="143"/>
        <end position="244"/>
    </location>
</feature>
<accession>A0A6G1G9U2</accession>
<evidence type="ECO:0000256" key="2">
    <source>
        <dbReference type="SAM" id="Phobius"/>
    </source>
</evidence>
<feature type="compositionally biased region" description="Basic and acidic residues" evidence="1">
    <location>
        <begin position="213"/>
        <end position="223"/>
    </location>
</feature>
<feature type="transmembrane region" description="Helical" evidence="2">
    <location>
        <begin position="34"/>
        <end position="56"/>
    </location>
</feature>
<dbReference type="RefSeq" id="XP_033536479.1">
    <property type="nucleotide sequence ID" value="XM_033674587.1"/>
</dbReference>
<feature type="compositionally biased region" description="Basic and acidic residues" evidence="1">
    <location>
        <begin position="12"/>
        <end position="26"/>
    </location>
</feature>
<evidence type="ECO:0000256" key="1">
    <source>
        <dbReference type="SAM" id="MobiDB-lite"/>
    </source>
</evidence>
<keyword evidence="2" id="KW-0472">Membrane</keyword>
<gene>
    <name evidence="3 5" type="ORF">P152DRAFT_235188</name>
</gene>
<evidence type="ECO:0000313" key="5">
    <source>
        <dbReference type="RefSeq" id="XP_033536479.1"/>
    </source>
</evidence>